<dbReference type="InterPro" id="IPR036249">
    <property type="entry name" value="Thioredoxin-like_sf"/>
</dbReference>
<dbReference type="GO" id="GO:0005737">
    <property type="term" value="C:cytoplasm"/>
    <property type="evidence" value="ECO:0007669"/>
    <property type="project" value="TreeGrafter"/>
</dbReference>
<dbReference type="Pfam" id="PF00462">
    <property type="entry name" value="Glutaredoxin"/>
    <property type="match status" value="1"/>
</dbReference>
<dbReference type="PROSITE" id="PS51354">
    <property type="entry name" value="GLUTAREDOXIN_2"/>
    <property type="match status" value="1"/>
</dbReference>
<gene>
    <name evidence="7" type="primary">Glrx-002</name>
</gene>
<keyword evidence="4" id="KW-1015">Disulfide bond</keyword>
<reference evidence="7" key="1">
    <citation type="submission" date="2020-04" db="EMBL/GenBank/DDBJ databases">
        <authorList>
            <person name="Neveu A P."/>
        </authorList>
    </citation>
    <scope>NUCLEOTIDE SEQUENCE</scope>
    <source>
        <tissue evidence="7">Whole embryo</tissue>
    </source>
</reference>
<evidence type="ECO:0000256" key="4">
    <source>
        <dbReference type="ARBA" id="ARBA00023157"/>
    </source>
</evidence>
<evidence type="ECO:0000256" key="5">
    <source>
        <dbReference type="ARBA" id="ARBA00023284"/>
    </source>
</evidence>
<dbReference type="GO" id="GO:0015038">
    <property type="term" value="F:glutathione disulfide oxidoreductase activity"/>
    <property type="evidence" value="ECO:0007669"/>
    <property type="project" value="TreeGrafter"/>
</dbReference>
<evidence type="ECO:0000256" key="3">
    <source>
        <dbReference type="ARBA" id="ARBA00022982"/>
    </source>
</evidence>
<feature type="domain" description="Glutaredoxin" evidence="6">
    <location>
        <begin position="28"/>
        <end position="90"/>
    </location>
</feature>
<dbReference type="GO" id="GO:0034599">
    <property type="term" value="P:cellular response to oxidative stress"/>
    <property type="evidence" value="ECO:0007669"/>
    <property type="project" value="TreeGrafter"/>
</dbReference>
<dbReference type="SUPFAM" id="SSF52833">
    <property type="entry name" value="Thioredoxin-like"/>
    <property type="match status" value="1"/>
</dbReference>
<dbReference type="CDD" id="cd03419">
    <property type="entry name" value="GRX_GRXh_1_2_like"/>
    <property type="match status" value="1"/>
</dbReference>
<sequence length="122" mass="13420">MGSFQGKTYDTKEEAEEFIKEAISTHTVVIFSKVTCPYCIQAKRALNSNGIKYHVVSLTGRPDQGVIQDVLLNMTGARTVPRVFIHQKCIGGGNETSALNKQNKLKELVSEKPENGQLDLPA</sequence>
<name>A0A6F9DEJ1_9ASCI</name>
<dbReference type="Gene3D" id="3.40.30.10">
    <property type="entry name" value="Glutaredoxin"/>
    <property type="match status" value="1"/>
</dbReference>
<dbReference type="InterPro" id="IPR014025">
    <property type="entry name" value="Glutaredoxin_subgr"/>
</dbReference>
<dbReference type="PANTHER" id="PTHR45694:SF18">
    <property type="entry name" value="GLUTAREDOXIN-1-RELATED"/>
    <property type="match status" value="1"/>
</dbReference>
<dbReference type="EMBL" id="LR785463">
    <property type="protein sequence ID" value="CAB3249425.1"/>
    <property type="molecule type" value="mRNA"/>
</dbReference>
<dbReference type="PRINTS" id="PR00160">
    <property type="entry name" value="GLUTAREDOXIN"/>
</dbReference>
<dbReference type="PANTHER" id="PTHR45694">
    <property type="entry name" value="GLUTAREDOXIN 2"/>
    <property type="match status" value="1"/>
</dbReference>
<evidence type="ECO:0000256" key="1">
    <source>
        <dbReference type="ARBA" id="ARBA00002549"/>
    </source>
</evidence>
<evidence type="ECO:0000313" key="7">
    <source>
        <dbReference type="EMBL" id="CAB3249425.1"/>
    </source>
</evidence>
<dbReference type="InterPro" id="IPR011767">
    <property type="entry name" value="GLR_AS"/>
</dbReference>
<dbReference type="AlphaFoldDB" id="A0A6F9DEJ1"/>
<organism evidence="7">
    <name type="scientific">Phallusia mammillata</name>
    <dbReference type="NCBI Taxonomy" id="59560"/>
    <lineage>
        <taxon>Eukaryota</taxon>
        <taxon>Metazoa</taxon>
        <taxon>Chordata</taxon>
        <taxon>Tunicata</taxon>
        <taxon>Ascidiacea</taxon>
        <taxon>Phlebobranchia</taxon>
        <taxon>Ascidiidae</taxon>
        <taxon>Phallusia</taxon>
    </lineage>
</organism>
<comment type="function">
    <text evidence="1">Has a glutathione-disulfide oxidoreductase activity in the presence of NADPH and glutathione reductase. Reduces low molecular weight disulfides and proteins.</text>
</comment>
<accession>A0A6F9DEJ1</accession>
<dbReference type="NCBIfam" id="TIGR02180">
    <property type="entry name" value="GRX_euk"/>
    <property type="match status" value="1"/>
</dbReference>
<keyword evidence="5" id="KW-0676">Redox-active center</keyword>
<keyword evidence="2" id="KW-0813">Transport</keyword>
<dbReference type="InterPro" id="IPR011899">
    <property type="entry name" value="Glutaredoxin_euk/vir"/>
</dbReference>
<proteinExistence type="evidence at transcript level"/>
<evidence type="ECO:0000256" key="2">
    <source>
        <dbReference type="ARBA" id="ARBA00022448"/>
    </source>
</evidence>
<protein>
    <submittedName>
        <fullName evidence="7">Glutaredoxin-like</fullName>
    </submittedName>
</protein>
<dbReference type="InterPro" id="IPR002109">
    <property type="entry name" value="Glutaredoxin"/>
</dbReference>
<keyword evidence="3" id="KW-0249">Electron transport</keyword>
<dbReference type="FunFam" id="3.40.30.10:FF:000093">
    <property type="entry name" value="Glutaredoxin 2"/>
    <property type="match status" value="1"/>
</dbReference>
<dbReference type="PROSITE" id="PS00195">
    <property type="entry name" value="GLUTAREDOXIN_1"/>
    <property type="match status" value="1"/>
</dbReference>
<evidence type="ECO:0000259" key="6">
    <source>
        <dbReference type="Pfam" id="PF00462"/>
    </source>
</evidence>